<dbReference type="Gene3D" id="3.30.70.270">
    <property type="match status" value="1"/>
</dbReference>
<evidence type="ECO:0000259" key="1">
    <source>
        <dbReference type="PROSITE" id="PS50112"/>
    </source>
</evidence>
<dbReference type="SUPFAM" id="SSF55073">
    <property type="entry name" value="Nucleotide cyclase"/>
    <property type="match status" value="1"/>
</dbReference>
<dbReference type="InterPro" id="IPR029787">
    <property type="entry name" value="Nucleotide_cyclase"/>
</dbReference>
<dbReference type="RefSeq" id="WP_180678867.1">
    <property type="nucleotide sequence ID" value="NZ_JACCKA010000072.1"/>
</dbReference>
<proteinExistence type="predicted"/>
<evidence type="ECO:0000313" key="4">
    <source>
        <dbReference type="EMBL" id="NZA27084.1"/>
    </source>
</evidence>
<reference evidence="4 5" key="1">
    <citation type="submission" date="2020-07" db="EMBL/GenBank/DDBJ databases">
        <title>Luteimonas sp. SJ-92.</title>
        <authorList>
            <person name="Huang X.-X."/>
            <person name="Xu L."/>
            <person name="Sun J.-Q."/>
        </authorList>
    </citation>
    <scope>NUCLEOTIDE SEQUENCE [LARGE SCALE GENOMIC DNA]</scope>
    <source>
        <strain evidence="4 5">SJ-92</strain>
    </source>
</reference>
<dbReference type="InterPro" id="IPR000700">
    <property type="entry name" value="PAS-assoc_C"/>
</dbReference>
<keyword evidence="5" id="KW-1185">Reference proteome</keyword>
<dbReference type="PROSITE" id="PS50112">
    <property type="entry name" value="PAS"/>
    <property type="match status" value="1"/>
</dbReference>
<dbReference type="InterPro" id="IPR001633">
    <property type="entry name" value="EAL_dom"/>
</dbReference>
<dbReference type="Gene3D" id="3.30.450.20">
    <property type="entry name" value="PAS domain"/>
    <property type="match status" value="4"/>
</dbReference>
<dbReference type="PROSITE" id="PS50883">
    <property type="entry name" value="EAL"/>
    <property type="match status" value="1"/>
</dbReference>
<dbReference type="Pfam" id="PF00563">
    <property type="entry name" value="EAL"/>
    <property type="match status" value="1"/>
</dbReference>
<dbReference type="Gene3D" id="2.10.70.100">
    <property type="match status" value="1"/>
</dbReference>
<sequence>MPRSERITALAGGLLGLLLGAALSYVVLQDRAGRLDAAGQQAQAVASGIERLLSYELRNLERAMLGIAGDAEQLFATVPDQAPGLLSSAVAGVVERHGELESIVLLDPRGRALTAGRGDPGFAGWIDQARRGTGSALRFGLMEREGDGEWLLPLALPMRDGRWILSRLRSAELHEAVGGVETGEQGVAMVLDRDGRILAQNREPQRHVGTFLAGFAGEDLLRGAATLRGETRPDGVSRIVAWRVSDDYPLTVAVGVAEREVLAAWRPFAGWALASYAAYWLGLALLLGTVRRAGRTQAGLLRELREGTGRLRMAQRLGGTGSWELGRGSRTIVWDEQVAEIVGLPADRREIGVDEFLAMIHPDDRARLAGLFSAAWDAPEPVAADYRVVRPDGTVRWISSHGAVAAGPGGASRMNGTVIDVTGRMQAQLALADAERQFRLMFERNPLPFWVLDAGSRRFLEVNDAAIVHYGYGRDEFLAMSLADIEAAASDDGPAAALQDAYGDSQQRTHRKRDGTTIEVHTHSAAIEFRGREALLVLAEDVSQRVAWEQALAHRATHDDATGLLTVTALAERLDREPDRGYEIFNVRLPRLDLIRDTLGREASEAIVRAVAERLDWMARRFGLAAHLPPATFVLAVRGPDGQERALNELCASLAEPVRGGAALHHLEARIGVARHPADGATADKVIGHAALAAHLVERGGTEVARYVPAMSEEVNQRLAMTARVRRALERREFRLHFQPIRRVADTAAVAIECLLRWPQPDGGFVPPLAFIPLCERSGLIGELGRWVLREAATTAARLAAAGRDDIAVAVNVSAGQFAGRDLPGEIQRLADEFGLRRGALHVELTESVLMDRPDHAMDTLRRLQRQGVRVALDDFGTGYSSMSYLSDLPVDTLKIDRMFVARVDADARSAAICRALIALGHSVGMTLVAEGVEHAGQHRWLSENGCDQVQGFLFDRPQPFDETFAALGGQRGRELAGEAPADPAP</sequence>
<feature type="domain" description="PAC" evidence="2">
    <location>
        <begin position="382"/>
        <end position="433"/>
    </location>
</feature>
<dbReference type="CDD" id="cd12915">
    <property type="entry name" value="PDC2_DGC_like"/>
    <property type="match status" value="1"/>
</dbReference>
<dbReference type="InterPro" id="IPR013655">
    <property type="entry name" value="PAS_fold_3"/>
</dbReference>
<organism evidence="4 5">
    <name type="scientific">Luteimonas salinisoli</name>
    <dbReference type="NCBI Taxonomy" id="2752307"/>
    <lineage>
        <taxon>Bacteria</taxon>
        <taxon>Pseudomonadati</taxon>
        <taxon>Pseudomonadota</taxon>
        <taxon>Gammaproteobacteria</taxon>
        <taxon>Lysobacterales</taxon>
        <taxon>Lysobacteraceae</taxon>
        <taxon>Luteimonas</taxon>
    </lineage>
</organism>
<evidence type="ECO:0000259" key="3">
    <source>
        <dbReference type="PROSITE" id="PS50883"/>
    </source>
</evidence>
<dbReference type="EMBL" id="JACCKA010000072">
    <property type="protein sequence ID" value="NZA27084.1"/>
    <property type="molecule type" value="Genomic_DNA"/>
</dbReference>
<dbReference type="SMART" id="SM00267">
    <property type="entry name" value="GGDEF"/>
    <property type="match status" value="1"/>
</dbReference>
<name>A0A853JEA4_9GAMM</name>
<gene>
    <name evidence="4" type="ORF">H0E84_11910</name>
</gene>
<dbReference type="SUPFAM" id="SSF55785">
    <property type="entry name" value="PYP-like sensor domain (PAS domain)"/>
    <property type="match status" value="2"/>
</dbReference>
<dbReference type="Pfam" id="PF13426">
    <property type="entry name" value="PAS_9"/>
    <property type="match status" value="1"/>
</dbReference>
<evidence type="ECO:0000313" key="5">
    <source>
        <dbReference type="Proteomes" id="UP000578091"/>
    </source>
</evidence>
<dbReference type="SMART" id="SM00052">
    <property type="entry name" value="EAL"/>
    <property type="match status" value="1"/>
</dbReference>
<dbReference type="InterPro" id="IPR000014">
    <property type="entry name" value="PAS"/>
</dbReference>
<dbReference type="NCBIfam" id="TIGR00229">
    <property type="entry name" value="sensory_box"/>
    <property type="match status" value="1"/>
</dbReference>
<accession>A0A853JEA4</accession>
<dbReference type="Pfam" id="PF00990">
    <property type="entry name" value="GGDEF"/>
    <property type="match status" value="1"/>
</dbReference>
<dbReference type="CDD" id="cd00130">
    <property type="entry name" value="PAS"/>
    <property type="match status" value="2"/>
</dbReference>
<feature type="domain" description="EAL" evidence="3">
    <location>
        <begin position="718"/>
        <end position="972"/>
    </location>
</feature>
<dbReference type="InterPro" id="IPR035919">
    <property type="entry name" value="EAL_sf"/>
</dbReference>
<dbReference type="PANTHER" id="PTHR44757:SF2">
    <property type="entry name" value="BIOFILM ARCHITECTURE MAINTENANCE PROTEIN MBAA"/>
    <property type="match status" value="1"/>
</dbReference>
<feature type="domain" description="PAS" evidence="1">
    <location>
        <begin position="434"/>
        <end position="482"/>
    </location>
</feature>
<dbReference type="InterPro" id="IPR035965">
    <property type="entry name" value="PAS-like_dom_sf"/>
</dbReference>
<evidence type="ECO:0000259" key="2">
    <source>
        <dbReference type="PROSITE" id="PS50113"/>
    </source>
</evidence>
<dbReference type="PANTHER" id="PTHR44757">
    <property type="entry name" value="DIGUANYLATE CYCLASE DGCP"/>
    <property type="match status" value="1"/>
</dbReference>
<dbReference type="InterPro" id="IPR043128">
    <property type="entry name" value="Rev_trsase/Diguanyl_cyclase"/>
</dbReference>
<dbReference type="AlphaFoldDB" id="A0A853JEA4"/>
<dbReference type="InterPro" id="IPR000160">
    <property type="entry name" value="GGDEF_dom"/>
</dbReference>
<protein>
    <submittedName>
        <fullName evidence="4">EAL domain-containing protein</fullName>
    </submittedName>
</protein>
<dbReference type="InterPro" id="IPR052155">
    <property type="entry name" value="Biofilm_reg_signaling"/>
</dbReference>
<dbReference type="SMART" id="SM00091">
    <property type="entry name" value="PAS"/>
    <property type="match status" value="2"/>
</dbReference>
<dbReference type="Pfam" id="PF08447">
    <property type="entry name" value="PAS_3"/>
    <property type="match status" value="1"/>
</dbReference>
<comment type="caution">
    <text evidence="4">The sequence shown here is derived from an EMBL/GenBank/DDBJ whole genome shotgun (WGS) entry which is preliminary data.</text>
</comment>
<dbReference type="Proteomes" id="UP000578091">
    <property type="component" value="Unassembled WGS sequence"/>
</dbReference>
<dbReference type="Gene3D" id="3.20.20.450">
    <property type="entry name" value="EAL domain"/>
    <property type="match status" value="1"/>
</dbReference>
<dbReference type="SUPFAM" id="SSF141868">
    <property type="entry name" value="EAL domain-like"/>
    <property type="match status" value="1"/>
</dbReference>
<dbReference type="CDD" id="cd01948">
    <property type="entry name" value="EAL"/>
    <property type="match status" value="1"/>
</dbReference>
<dbReference type="PROSITE" id="PS50113">
    <property type="entry name" value="PAC"/>
    <property type="match status" value="1"/>
</dbReference>